<dbReference type="Pfam" id="PF00550">
    <property type="entry name" value="PP-binding"/>
    <property type="match status" value="1"/>
</dbReference>
<keyword evidence="3" id="KW-1185">Reference proteome</keyword>
<name>A0A418Q1B2_9SPHN</name>
<dbReference type="OrthoDB" id="2626117at2"/>
<evidence type="ECO:0000313" key="3">
    <source>
        <dbReference type="Proteomes" id="UP000285023"/>
    </source>
</evidence>
<dbReference type="Proteomes" id="UP000285023">
    <property type="component" value="Unassembled WGS sequence"/>
</dbReference>
<reference evidence="2 3" key="1">
    <citation type="submission" date="2018-09" db="EMBL/GenBank/DDBJ databases">
        <title>Sphingomonas sp. DAC4.</title>
        <authorList>
            <person name="Seo T."/>
        </authorList>
    </citation>
    <scope>NUCLEOTIDE SEQUENCE [LARGE SCALE GENOMIC DNA]</scope>
    <source>
        <strain evidence="2 3">DAC4</strain>
    </source>
</reference>
<dbReference type="RefSeq" id="WP_119530989.1">
    <property type="nucleotide sequence ID" value="NZ_QXTF01000001.1"/>
</dbReference>
<protein>
    <submittedName>
        <fullName evidence="2">Acyl carrier protein</fullName>
    </submittedName>
</protein>
<comment type="caution">
    <text evidence="2">The sequence shown here is derived from an EMBL/GenBank/DDBJ whole genome shotgun (WGS) entry which is preliminary data.</text>
</comment>
<dbReference type="InterPro" id="IPR036736">
    <property type="entry name" value="ACP-like_sf"/>
</dbReference>
<organism evidence="2 3">
    <name type="scientific">Sphingomonas edaphi</name>
    <dbReference type="NCBI Taxonomy" id="2315689"/>
    <lineage>
        <taxon>Bacteria</taxon>
        <taxon>Pseudomonadati</taxon>
        <taxon>Pseudomonadota</taxon>
        <taxon>Alphaproteobacteria</taxon>
        <taxon>Sphingomonadales</taxon>
        <taxon>Sphingomonadaceae</taxon>
        <taxon>Sphingomonas</taxon>
    </lineage>
</organism>
<dbReference type="InterPro" id="IPR009081">
    <property type="entry name" value="PP-bd_ACP"/>
</dbReference>
<evidence type="ECO:0000259" key="1">
    <source>
        <dbReference type="PROSITE" id="PS50075"/>
    </source>
</evidence>
<feature type="domain" description="Carrier" evidence="1">
    <location>
        <begin position="14"/>
        <end position="95"/>
    </location>
</feature>
<gene>
    <name evidence="2" type="ORF">D3M59_01660</name>
</gene>
<dbReference type="AlphaFoldDB" id="A0A418Q1B2"/>
<sequence length="97" mass="10664">MFEGIQIVALNDSGEVEATLRALLVDVLGLSKDRVDSFNEETELFGALPELDSMAVATLLTGLEDRLGMLIEDDDVEAEDFMTFGRLVAFARRKALI</sequence>
<evidence type="ECO:0000313" key="2">
    <source>
        <dbReference type="EMBL" id="RIX31738.1"/>
    </source>
</evidence>
<dbReference type="SUPFAM" id="SSF47336">
    <property type="entry name" value="ACP-like"/>
    <property type="match status" value="1"/>
</dbReference>
<accession>A0A418Q1B2</accession>
<dbReference type="EMBL" id="QXTF01000001">
    <property type="protein sequence ID" value="RIX31738.1"/>
    <property type="molecule type" value="Genomic_DNA"/>
</dbReference>
<dbReference type="PROSITE" id="PS50075">
    <property type="entry name" value="CARRIER"/>
    <property type="match status" value="1"/>
</dbReference>
<dbReference type="Gene3D" id="1.10.1200.10">
    <property type="entry name" value="ACP-like"/>
    <property type="match status" value="1"/>
</dbReference>
<proteinExistence type="predicted"/>